<evidence type="ECO:0000256" key="3">
    <source>
        <dbReference type="ARBA" id="ARBA00022989"/>
    </source>
</evidence>
<proteinExistence type="predicted"/>
<feature type="signal peptide" evidence="5">
    <location>
        <begin position="1"/>
        <end position="19"/>
    </location>
</feature>
<keyword evidence="8" id="KW-1185">Reference proteome</keyword>
<keyword evidence="3" id="KW-1133">Transmembrane helix</keyword>
<gene>
    <name evidence="7" type="ORF">EV656_102130</name>
</gene>
<evidence type="ECO:0000313" key="7">
    <source>
        <dbReference type="EMBL" id="TCP26167.1"/>
    </source>
</evidence>
<dbReference type="PANTHER" id="PTHR36985">
    <property type="entry name" value="TRANSLOCATION AND ASSEMBLY MODULE SUBUNIT TAMB"/>
    <property type="match status" value="1"/>
</dbReference>
<evidence type="ECO:0000259" key="6">
    <source>
        <dbReference type="Pfam" id="PF04357"/>
    </source>
</evidence>
<dbReference type="InterPro" id="IPR007452">
    <property type="entry name" value="TamB_C"/>
</dbReference>
<dbReference type="RefSeq" id="WP_132599765.1">
    <property type="nucleotide sequence ID" value="NZ_NRRP01000013.1"/>
</dbReference>
<dbReference type="GO" id="GO:0005886">
    <property type="term" value="C:plasma membrane"/>
    <property type="evidence" value="ECO:0007669"/>
    <property type="project" value="InterPro"/>
</dbReference>
<organism evidence="7 8">
    <name type="scientific">Rhodovulum adriaticum</name>
    <name type="common">Rhodopseudomonas adriatica</name>
    <dbReference type="NCBI Taxonomy" id="35804"/>
    <lineage>
        <taxon>Bacteria</taxon>
        <taxon>Pseudomonadati</taxon>
        <taxon>Pseudomonadota</taxon>
        <taxon>Alphaproteobacteria</taxon>
        <taxon>Rhodobacterales</taxon>
        <taxon>Paracoccaceae</taxon>
        <taxon>Rhodovulum</taxon>
    </lineage>
</organism>
<dbReference type="PANTHER" id="PTHR36985:SF1">
    <property type="entry name" value="TRANSLOCATION AND ASSEMBLY MODULE SUBUNIT TAMB"/>
    <property type="match status" value="1"/>
</dbReference>
<evidence type="ECO:0000256" key="2">
    <source>
        <dbReference type="ARBA" id="ARBA00022692"/>
    </source>
</evidence>
<keyword evidence="5" id="KW-0732">Signal</keyword>
<evidence type="ECO:0000256" key="4">
    <source>
        <dbReference type="ARBA" id="ARBA00023136"/>
    </source>
</evidence>
<dbReference type="EMBL" id="SLXL01000002">
    <property type="protein sequence ID" value="TCP26167.1"/>
    <property type="molecule type" value="Genomic_DNA"/>
</dbReference>
<dbReference type="GO" id="GO:0009306">
    <property type="term" value="P:protein secretion"/>
    <property type="evidence" value="ECO:0007669"/>
    <property type="project" value="InterPro"/>
</dbReference>
<feature type="chain" id="PRO_5020984164" evidence="5">
    <location>
        <begin position="20"/>
        <end position="1232"/>
    </location>
</feature>
<dbReference type="AlphaFoldDB" id="A0A4R2NW13"/>
<keyword evidence="2" id="KW-0812">Transmembrane</keyword>
<comment type="subcellular location">
    <subcellularLocation>
        <location evidence="1">Membrane</location>
        <topology evidence="1">Single-pass membrane protein</topology>
    </subcellularLocation>
</comment>
<dbReference type="OrthoDB" id="7784409at2"/>
<accession>A0A4R2NW13</accession>
<evidence type="ECO:0000256" key="5">
    <source>
        <dbReference type="SAM" id="SignalP"/>
    </source>
</evidence>
<dbReference type="Pfam" id="PF04357">
    <property type="entry name" value="TamB"/>
    <property type="match status" value="1"/>
</dbReference>
<feature type="domain" description="Translocation and assembly module TamB C-terminal" evidence="6">
    <location>
        <begin position="885"/>
        <end position="1232"/>
    </location>
</feature>
<name>A0A4R2NW13_RHOAD</name>
<reference evidence="7 8" key="1">
    <citation type="submission" date="2019-03" db="EMBL/GenBank/DDBJ databases">
        <title>Genomic Encyclopedia of Type Strains, Phase IV (KMG-IV): sequencing the most valuable type-strain genomes for metagenomic binning, comparative biology and taxonomic classification.</title>
        <authorList>
            <person name="Goeker M."/>
        </authorList>
    </citation>
    <scope>NUCLEOTIDE SEQUENCE [LARGE SCALE GENOMIC DNA]</scope>
    <source>
        <strain evidence="7 8">DSM 2781</strain>
    </source>
</reference>
<protein>
    <submittedName>
        <fullName evidence="7">Autotransporter secretion inner membrane protein TamB</fullName>
    </submittedName>
</protein>
<keyword evidence="4" id="KW-0472">Membrane</keyword>
<dbReference type="Proteomes" id="UP000295733">
    <property type="component" value="Unassembled WGS sequence"/>
</dbReference>
<sequence>MRKLTVLFLCVLIAAPLAAQDTAPADEGGVLERFLETRLSGAGRAVQVTGFEGALSGQARLSELTIADAEGTWITLSDVALDWSRAALLRGRLQVAELSAGEIRLDRLPESGPAGVERSEARRFALPDLPVAIEIGQIGTERLVLGAPVLGQAAVLSIEGGLSLAEGAGETRLRALRQDAEGRFAVDAAFSNETRTLSIDLEVGEEAGGLLSGRLGLPGEPPLDLTLRGAGPLSDFAAELALATQGIERLTGDFTLAAPPDAPDARQFVLNVAGDPGALVAPRLRPFFGDATRLVLSGLRDPEGAVAIDRLALRTGAMTLDGSLALDAQGWPARVALDGQVSGPVALPVPGAETRLGGAEVKVRLDTAESPRWNADLDLSDLSRDGLVLGQVQLGGTGTVTPGALAADLDLALDGLAHSDPDLARAMGRTVSGTAQLGWMRGASPRVDRLELVSGDTRLSGQASFGPLAEGVPVEGNARVVADDLARFAALAGRELGGSAELGVNGRYALLGGAGELVLSGRTQDLVTGTPRLDPLLRGTGRLNLSAQRGPEGTQISAFDLRTEGAEVSLAGDLSTAAGDMTLAARVPDLRPLDPALDGPGELHAEMTWQAGGQVQLSRLQANAAGASLSAEGRLSPEDTSLPVDGWLTLRAEDLARFSGLAGRALSGALDLRAEGEGTLRGTGDAALRLSVDARDLGLRLGAADTLLRGESTLRLDAARVGGQLVLNTLALDGNGVRVGARQGEGAAVALNARLADLALLVPDLSGALDLSGDLVPGDGAATVNLDLRGPGGMAAAVRGTLGRDADLRLSGQAPLALINGMIAPRSLDGLARFDLGVSGQPSLAALSGNISTSGARLALPSYWAKVTDLSGQVRLGGGQARADLSGRLGGGRVALAGTVGLAGAFPGDLVLTMDGAELRDPTLYDTRLDGRLTVSGPLTGGAAVGGRILLGTTEVSVPSGAVGGNGPIPQIAHRGASAAIQATRARAGLIGHGGTAGPGRPWPLDLVIEAPGRLFVRGRGLDAELGGRVRLRGTSADVIPEGRFDLVRGRLDILSKRFALDEGRIVLQGALEPYIRFVASSETADITASVVLEGVATAPEIGFTSDPELPEEEVLARLLFGQGLENLSALQAAELAAAVATLAGGGGGGLLSRLREGTGLDDLDVTRTEEGGTELRVGKYLSENVYSEVTVDESGSSTIELNLDVTPSVTVRGRVGAEGETGLGVFYERDY</sequence>
<evidence type="ECO:0000313" key="8">
    <source>
        <dbReference type="Proteomes" id="UP000295733"/>
    </source>
</evidence>
<evidence type="ECO:0000256" key="1">
    <source>
        <dbReference type="ARBA" id="ARBA00004167"/>
    </source>
</evidence>
<dbReference type="GO" id="GO:0097347">
    <property type="term" value="C:TAM protein secretion complex"/>
    <property type="evidence" value="ECO:0007669"/>
    <property type="project" value="TreeGrafter"/>
</dbReference>
<comment type="caution">
    <text evidence="7">The sequence shown here is derived from an EMBL/GenBank/DDBJ whole genome shotgun (WGS) entry which is preliminary data.</text>
</comment>